<keyword evidence="2" id="KW-1185">Reference proteome</keyword>
<sequence length="198" mass="21583">MPLSSLAPSRTNWTAQTDALLRSCASAVIQEAGPLALRALAREVGVELPTRIVEAVFRRLSKLHKDKPLFALSEQLSPAGPTSPIPLTAHICLTDQVQCSRHSLPHSAVKLITESPGQALASGDLLSRALDLLMREEHLPEAAPRLDAHALSVFPRCWRPRMSRRPNAAVRPTASRKLIRAHNVEMQARLAKNPKAGT</sequence>
<reference evidence="1 2" key="2">
    <citation type="submission" date="2018-11" db="EMBL/GenBank/DDBJ databases">
        <authorList>
            <consortium name="Pathogen Informatics"/>
        </authorList>
    </citation>
    <scope>NUCLEOTIDE SEQUENCE [LARGE SCALE GENOMIC DNA]</scope>
    <source>
        <strain evidence="1 2">NST_G2</strain>
    </source>
</reference>
<gene>
    <name evidence="1" type="ORF">SSLN_LOCUS973</name>
</gene>
<proteinExistence type="predicted"/>
<evidence type="ECO:0000313" key="2">
    <source>
        <dbReference type="Proteomes" id="UP000275846"/>
    </source>
</evidence>
<dbReference type="AlphaFoldDB" id="A0A183S9S5"/>
<name>A0A183S9S5_SCHSO</name>
<dbReference type="Proteomes" id="UP000275846">
    <property type="component" value="Unassembled WGS sequence"/>
</dbReference>
<dbReference type="EMBL" id="UYSU01001179">
    <property type="protein sequence ID" value="VDL86626.1"/>
    <property type="molecule type" value="Genomic_DNA"/>
</dbReference>
<dbReference type="OrthoDB" id="3565419at2759"/>
<accession>A0A183S9S5</accession>
<protein>
    <submittedName>
        <fullName evidence="3">Transposase</fullName>
    </submittedName>
</protein>
<evidence type="ECO:0000313" key="1">
    <source>
        <dbReference type="EMBL" id="VDL86626.1"/>
    </source>
</evidence>
<dbReference type="WBParaSite" id="SSLN_0000101201-mRNA-1">
    <property type="protein sequence ID" value="SSLN_0000101201-mRNA-1"/>
    <property type="gene ID" value="SSLN_0000101201"/>
</dbReference>
<organism evidence="3">
    <name type="scientific">Schistocephalus solidus</name>
    <name type="common">Tapeworm</name>
    <dbReference type="NCBI Taxonomy" id="70667"/>
    <lineage>
        <taxon>Eukaryota</taxon>
        <taxon>Metazoa</taxon>
        <taxon>Spiralia</taxon>
        <taxon>Lophotrochozoa</taxon>
        <taxon>Platyhelminthes</taxon>
        <taxon>Cestoda</taxon>
        <taxon>Eucestoda</taxon>
        <taxon>Diphyllobothriidea</taxon>
        <taxon>Diphyllobothriidae</taxon>
        <taxon>Schistocephalus</taxon>
    </lineage>
</organism>
<reference evidence="3" key="1">
    <citation type="submission" date="2016-06" db="UniProtKB">
        <authorList>
            <consortium name="WormBaseParasite"/>
        </authorList>
    </citation>
    <scope>IDENTIFICATION</scope>
</reference>
<evidence type="ECO:0000313" key="3">
    <source>
        <dbReference type="WBParaSite" id="SSLN_0000101201-mRNA-1"/>
    </source>
</evidence>